<dbReference type="STRING" id="50990.A0A4Y7QA70"/>
<dbReference type="GO" id="GO:0008168">
    <property type="term" value="F:methyltransferase activity"/>
    <property type="evidence" value="ECO:0007669"/>
    <property type="project" value="UniProtKB-KW"/>
</dbReference>
<keyword evidence="1 4" id="KW-0489">Methyltransferase</keyword>
<keyword evidence="2 4" id="KW-0808">Transferase</keyword>
<evidence type="ECO:0000256" key="3">
    <source>
        <dbReference type="ARBA" id="ARBA00022691"/>
    </source>
</evidence>
<dbReference type="PANTHER" id="PTHR43464:SF19">
    <property type="entry name" value="UBIQUINONE BIOSYNTHESIS O-METHYLTRANSFERASE, MITOCHONDRIAL"/>
    <property type="match status" value="1"/>
</dbReference>
<dbReference type="VEuPathDB" id="FungiDB:BD410DRAFT_813971"/>
<dbReference type="CDD" id="cd02440">
    <property type="entry name" value="AdoMet_MTases"/>
    <property type="match status" value="1"/>
</dbReference>
<dbReference type="PANTHER" id="PTHR43464">
    <property type="entry name" value="METHYLTRANSFERASE"/>
    <property type="match status" value="1"/>
</dbReference>
<gene>
    <name evidence="4" type="ORF">BD410DRAFT_813971</name>
</gene>
<dbReference type="InterPro" id="IPR029063">
    <property type="entry name" value="SAM-dependent_MTases_sf"/>
</dbReference>
<evidence type="ECO:0000256" key="2">
    <source>
        <dbReference type="ARBA" id="ARBA00022679"/>
    </source>
</evidence>
<keyword evidence="5" id="KW-1185">Reference proteome</keyword>
<evidence type="ECO:0000256" key="1">
    <source>
        <dbReference type="ARBA" id="ARBA00022603"/>
    </source>
</evidence>
<accession>A0A4Y7QA70</accession>
<dbReference type="EMBL" id="ML170166">
    <property type="protein sequence ID" value="TDL24563.1"/>
    <property type="molecule type" value="Genomic_DNA"/>
</dbReference>
<reference evidence="4 5" key="1">
    <citation type="submission" date="2018-06" db="EMBL/GenBank/DDBJ databases">
        <title>A transcriptomic atlas of mushroom development highlights an independent origin of complex multicellularity.</title>
        <authorList>
            <consortium name="DOE Joint Genome Institute"/>
            <person name="Krizsan K."/>
            <person name="Almasi E."/>
            <person name="Merenyi Z."/>
            <person name="Sahu N."/>
            <person name="Viragh M."/>
            <person name="Koszo T."/>
            <person name="Mondo S."/>
            <person name="Kiss B."/>
            <person name="Balint B."/>
            <person name="Kues U."/>
            <person name="Barry K."/>
            <person name="Hegedus J.C."/>
            <person name="Henrissat B."/>
            <person name="Johnson J."/>
            <person name="Lipzen A."/>
            <person name="Ohm R."/>
            <person name="Nagy I."/>
            <person name="Pangilinan J."/>
            <person name="Yan J."/>
            <person name="Xiong Y."/>
            <person name="Grigoriev I.V."/>
            <person name="Hibbett D.S."/>
            <person name="Nagy L.G."/>
        </authorList>
    </citation>
    <scope>NUCLEOTIDE SEQUENCE [LARGE SCALE GENOMIC DNA]</scope>
    <source>
        <strain evidence="4 5">SZMC22713</strain>
    </source>
</reference>
<proteinExistence type="predicted"/>
<evidence type="ECO:0000313" key="4">
    <source>
        <dbReference type="EMBL" id="TDL24563.1"/>
    </source>
</evidence>
<sequence>MAALNADDLAPLSLYELPFHLEIQKHQTQHRIALVSKWEIPVGARVLEIGCGQGDCTIVLAAAVGPTGHVTAVDPAPLTYGSPFTLGEAQSHISSGRLGSLISWKRADPLEFLQGNSERYDIAVISHCLWYFSSPSAISDTLKLLSSRVKRVCIAEWSLSSPQSQTHILAVLAQAALECRKPTSTSNVRTVVSPKRIKEIAMTAGLRLQNEWMITPNDRVLDGRWETEHVLSENFEEEIDTVTMEQREKEVVLAIKDAVEASLAHVERGAKGVKPMDVWTAVLAGI</sequence>
<dbReference type="SUPFAM" id="SSF53335">
    <property type="entry name" value="S-adenosyl-L-methionine-dependent methyltransferases"/>
    <property type="match status" value="1"/>
</dbReference>
<keyword evidence="3" id="KW-0949">S-adenosyl-L-methionine</keyword>
<name>A0A4Y7QA70_9AGAM</name>
<evidence type="ECO:0000313" key="5">
    <source>
        <dbReference type="Proteomes" id="UP000294933"/>
    </source>
</evidence>
<dbReference type="Gene3D" id="3.40.50.150">
    <property type="entry name" value="Vaccinia Virus protein VP39"/>
    <property type="match status" value="1"/>
</dbReference>
<dbReference type="OrthoDB" id="8300214at2759"/>
<organism evidence="4 5">
    <name type="scientific">Rickenella mellea</name>
    <dbReference type="NCBI Taxonomy" id="50990"/>
    <lineage>
        <taxon>Eukaryota</taxon>
        <taxon>Fungi</taxon>
        <taxon>Dikarya</taxon>
        <taxon>Basidiomycota</taxon>
        <taxon>Agaricomycotina</taxon>
        <taxon>Agaricomycetes</taxon>
        <taxon>Hymenochaetales</taxon>
        <taxon>Rickenellaceae</taxon>
        <taxon>Rickenella</taxon>
    </lineage>
</organism>
<dbReference type="Proteomes" id="UP000294933">
    <property type="component" value="Unassembled WGS sequence"/>
</dbReference>
<protein>
    <submittedName>
        <fullName evidence="4">S-adenosyl-L-methionine-dependent methyltransferase</fullName>
    </submittedName>
</protein>
<dbReference type="AlphaFoldDB" id="A0A4Y7QA70"/>
<dbReference type="GO" id="GO:0032259">
    <property type="term" value="P:methylation"/>
    <property type="evidence" value="ECO:0007669"/>
    <property type="project" value="UniProtKB-KW"/>
</dbReference>
<dbReference type="Pfam" id="PF13489">
    <property type="entry name" value="Methyltransf_23"/>
    <property type="match status" value="1"/>
</dbReference>